<feature type="transmembrane region" description="Helical" evidence="5">
    <location>
        <begin position="60"/>
        <end position="77"/>
    </location>
</feature>
<dbReference type="AlphaFoldDB" id="A0A8H4RQL2"/>
<dbReference type="InterPro" id="IPR045863">
    <property type="entry name" value="CorA_TM1_TM2"/>
</dbReference>
<evidence type="ECO:0000256" key="5">
    <source>
        <dbReference type="SAM" id="Phobius"/>
    </source>
</evidence>
<dbReference type="SUPFAM" id="SSF144083">
    <property type="entry name" value="Magnesium transport protein CorA, transmembrane region"/>
    <property type="match status" value="1"/>
</dbReference>
<dbReference type="Proteomes" id="UP000566819">
    <property type="component" value="Unassembled WGS sequence"/>
</dbReference>
<dbReference type="GO" id="GO:0015095">
    <property type="term" value="F:magnesium ion transmembrane transporter activity"/>
    <property type="evidence" value="ECO:0007669"/>
    <property type="project" value="TreeGrafter"/>
</dbReference>
<dbReference type="EMBL" id="JAAMPI010000228">
    <property type="protein sequence ID" value="KAF4633833.1"/>
    <property type="molecule type" value="Genomic_DNA"/>
</dbReference>
<reference evidence="6 7" key="1">
    <citation type="submission" date="2020-03" db="EMBL/GenBank/DDBJ databases">
        <title>Draft Genome Sequence of Cudoniella acicularis.</title>
        <authorList>
            <person name="Buettner E."/>
            <person name="Kellner H."/>
        </authorList>
    </citation>
    <scope>NUCLEOTIDE SEQUENCE [LARGE SCALE GENOMIC DNA]</scope>
    <source>
        <strain evidence="6 7">DSM 108380</strain>
    </source>
</reference>
<evidence type="ECO:0000256" key="2">
    <source>
        <dbReference type="ARBA" id="ARBA00022692"/>
    </source>
</evidence>
<dbReference type="Gene3D" id="1.20.58.340">
    <property type="entry name" value="Magnesium transport protein CorA, transmembrane region"/>
    <property type="match status" value="1"/>
</dbReference>
<protein>
    <submittedName>
        <fullName evidence="6">Uncharacterized protein</fullName>
    </submittedName>
</protein>
<dbReference type="GO" id="GO:0050897">
    <property type="term" value="F:cobalt ion binding"/>
    <property type="evidence" value="ECO:0007669"/>
    <property type="project" value="TreeGrafter"/>
</dbReference>
<gene>
    <name evidence="6" type="ORF">G7Y89_g4281</name>
</gene>
<evidence type="ECO:0000256" key="3">
    <source>
        <dbReference type="ARBA" id="ARBA00022989"/>
    </source>
</evidence>
<organism evidence="6 7">
    <name type="scientific">Cudoniella acicularis</name>
    <dbReference type="NCBI Taxonomy" id="354080"/>
    <lineage>
        <taxon>Eukaryota</taxon>
        <taxon>Fungi</taxon>
        <taxon>Dikarya</taxon>
        <taxon>Ascomycota</taxon>
        <taxon>Pezizomycotina</taxon>
        <taxon>Leotiomycetes</taxon>
        <taxon>Helotiales</taxon>
        <taxon>Tricladiaceae</taxon>
        <taxon>Cudoniella</taxon>
    </lineage>
</organism>
<keyword evidence="3 5" id="KW-1133">Transmembrane helix</keyword>
<name>A0A8H4RQL2_9HELO</name>
<dbReference type="OrthoDB" id="165352at2759"/>
<dbReference type="GO" id="GO:0015087">
    <property type="term" value="F:cobalt ion transmembrane transporter activity"/>
    <property type="evidence" value="ECO:0007669"/>
    <property type="project" value="TreeGrafter"/>
</dbReference>
<keyword evidence="2 5" id="KW-0812">Transmembrane</keyword>
<evidence type="ECO:0000256" key="1">
    <source>
        <dbReference type="ARBA" id="ARBA00004651"/>
    </source>
</evidence>
<evidence type="ECO:0000313" key="7">
    <source>
        <dbReference type="Proteomes" id="UP000566819"/>
    </source>
</evidence>
<keyword evidence="4 5" id="KW-0472">Membrane</keyword>
<dbReference type="PANTHER" id="PTHR46494:SF1">
    <property type="entry name" value="CORA FAMILY METAL ION TRANSPORTER (EUROFUNG)"/>
    <property type="match status" value="1"/>
</dbReference>
<dbReference type="GO" id="GO:0005886">
    <property type="term" value="C:plasma membrane"/>
    <property type="evidence" value="ECO:0007669"/>
    <property type="project" value="UniProtKB-SubCell"/>
</dbReference>
<dbReference type="PANTHER" id="PTHR46494">
    <property type="entry name" value="CORA FAMILY METAL ION TRANSPORTER (EUROFUNG)"/>
    <property type="match status" value="1"/>
</dbReference>
<comment type="subcellular location">
    <subcellularLocation>
        <location evidence="1">Cell membrane</location>
        <topology evidence="1">Multi-pass membrane protein</topology>
    </subcellularLocation>
</comment>
<feature type="transmembrane region" description="Helical" evidence="5">
    <location>
        <begin position="27"/>
        <end position="48"/>
    </location>
</feature>
<dbReference type="GO" id="GO:0000287">
    <property type="term" value="F:magnesium ion binding"/>
    <property type="evidence" value="ECO:0007669"/>
    <property type="project" value="TreeGrafter"/>
</dbReference>
<evidence type="ECO:0000313" key="6">
    <source>
        <dbReference type="EMBL" id="KAF4633833.1"/>
    </source>
</evidence>
<dbReference type="InterPro" id="IPR002523">
    <property type="entry name" value="MgTranspt_CorA/ZnTranspt_ZntB"/>
</dbReference>
<evidence type="ECO:0000256" key="4">
    <source>
        <dbReference type="ARBA" id="ARBA00023136"/>
    </source>
</evidence>
<sequence>MRRSCDNMIDLIFNTISAFQNESMKQLTVVTITFLPLTFLTGYFGMNLHTFYSLDNGEGYFWSIAIPVAFVTTVFLMKDMLKWWFGGCGKENLVKSPTHGLCAFPSQDTDAGRLSSAFPWINFKAPQTSNVEKVWRTHQLERPRSTNTDMSGTSLKSQKYSVIPVLLNRDEVEDQV</sequence>
<proteinExistence type="predicted"/>
<accession>A0A8H4RQL2</accession>
<keyword evidence="7" id="KW-1185">Reference proteome</keyword>
<comment type="caution">
    <text evidence="6">The sequence shown here is derived from an EMBL/GenBank/DDBJ whole genome shotgun (WGS) entry which is preliminary data.</text>
</comment>
<dbReference type="Pfam" id="PF01544">
    <property type="entry name" value="CorA"/>
    <property type="match status" value="1"/>
</dbReference>